<dbReference type="Pfam" id="PF10536">
    <property type="entry name" value="PMD"/>
    <property type="match status" value="1"/>
</dbReference>
<dbReference type="InterPro" id="IPR019557">
    <property type="entry name" value="AminoTfrase-like_pln_mobile"/>
</dbReference>
<name>A0A7J7M7J5_9MAGN</name>
<organism evidence="3 4">
    <name type="scientific">Kingdonia uniflora</name>
    <dbReference type="NCBI Taxonomy" id="39325"/>
    <lineage>
        <taxon>Eukaryota</taxon>
        <taxon>Viridiplantae</taxon>
        <taxon>Streptophyta</taxon>
        <taxon>Embryophyta</taxon>
        <taxon>Tracheophyta</taxon>
        <taxon>Spermatophyta</taxon>
        <taxon>Magnoliopsida</taxon>
        <taxon>Ranunculales</taxon>
        <taxon>Circaeasteraceae</taxon>
        <taxon>Kingdonia</taxon>
    </lineage>
</organism>
<gene>
    <name evidence="3" type="ORF">GIB67_020863</name>
</gene>
<proteinExistence type="predicted"/>
<sequence length="303" mass="33094">MNEKVPPTASNRRKRELTKEGDLVTYKRKRKTIDPNTVVPPNTVDSANKGVSEALPPTKSAKGANIPQGSEFETESAQAGLRAQPPLLNVSPNFDMNIPIVGGYYKGEGATSNDDIGPSDKSLLRSSRFHRVRSIALGQPETNSFHFKWGEMTPTLDDVKQLVGLPADGDVTVIGGTWGFPVILEVFENNLLQDLNAFKSLKAGGAGNLLSLKKLIEHYAYKLEKVLSDGNAAAAKKKKGLTARSVARAYMLYVLEYFLFPTKKGTDVSARYFVLFAKDKVAKKWSWGSAVLAHIYYNLGAAS</sequence>
<dbReference type="InterPro" id="IPR044824">
    <property type="entry name" value="MAIN-like"/>
</dbReference>
<evidence type="ECO:0000313" key="3">
    <source>
        <dbReference type="EMBL" id="KAF6150780.1"/>
    </source>
</evidence>
<feature type="region of interest" description="Disordered" evidence="1">
    <location>
        <begin position="1"/>
        <end position="79"/>
    </location>
</feature>
<dbReference type="AlphaFoldDB" id="A0A7J7M7J5"/>
<protein>
    <recommendedName>
        <fullName evidence="2">Aminotransferase-like plant mobile domain-containing protein</fullName>
    </recommendedName>
</protein>
<evidence type="ECO:0000256" key="1">
    <source>
        <dbReference type="SAM" id="MobiDB-lite"/>
    </source>
</evidence>
<dbReference type="PANTHER" id="PTHR46033">
    <property type="entry name" value="PROTEIN MAIN-LIKE 2"/>
    <property type="match status" value="1"/>
</dbReference>
<accession>A0A7J7M7J5</accession>
<dbReference type="PANTHER" id="PTHR46033:SF1">
    <property type="entry name" value="PROTEIN MAIN-LIKE 2"/>
    <property type="match status" value="1"/>
</dbReference>
<dbReference type="GO" id="GO:0010073">
    <property type="term" value="P:meristem maintenance"/>
    <property type="evidence" value="ECO:0007669"/>
    <property type="project" value="InterPro"/>
</dbReference>
<reference evidence="3 4" key="1">
    <citation type="journal article" date="2020" name="IScience">
        <title>Genome Sequencing of the Endangered Kingdonia uniflora (Circaeasteraceae, Ranunculales) Reveals Potential Mechanisms of Evolutionary Specialization.</title>
        <authorList>
            <person name="Sun Y."/>
            <person name="Deng T."/>
            <person name="Zhang A."/>
            <person name="Moore M.J."/>
            <person name="Landis J.B."/>
            <person name="Lin N."/>
            <person name="Zhang H."/>
            <person name="Zhang X."/>
            <person name="Huang J."/>
            <person name="Zhang X."/>
            <person name="Sun H."/>
            <person name="Wang H."/>
        </authorList>
    </citation>
    <scope>NUCLEOTIDE SEQUENCE [LARGE SCALE GENOMIC DNA]</scope>
    <source>
        <strain evidence="3">TB1705</strain>
        <tissue evidence="3">Leaf</tissue>
    </source>
</reference>
<dbReference type="Proteomes" id="UP000541444">
    <property type="component" value="Unassembled WGS sequence"/>
</dbReference>
<dbReference type="EMBL" id="JACGCM010001726">
    <property type="protein sequence ID" value="KAF6150780.1"/>
    <property type="molecule type" value="Genomic_DNA"/>
</dbReference>
<comment type="caution">
    <text evidence="3">The sequence shown here is derived from an EMBL/GenBank/DDBJ whole genome shotgun (WGS) entry which is preliminary data.</text>
</comment>
<evidence type="ECO:0000313" key="4">
    <source>
        <dbReference type="Proteomes" id="UP000541444"/>
    </source>
</evidence>
<evidence type="ECO:0000259" key="2">
    <source>
        <dbReference type="Pfam" id="PF10536"/>
    </source>
</evidence>
<feature type="domain" description="Aminotransferase-like plant mobile" evidence="2">
    <location>
        <begin position="140"/>
        <end position="303"/>
    </location>
</feature>
<keyword evidence="4" id="KW-1185">Reference proteome</keyword>
<dbReference type="OrthoDB" id="672908at2759"/>